<keyword evidence="3" id="KW-1185">Reference proteome</keyword>
<protein>
    <submittedName>
        <fullName evidence="2">Uncharacterized protein</fullName>
    </submittedName>
</protein>
<dbReference type="EMBL" id="CADCXU010033585">
    <property type="protein sequence ID" value="CAB0018947.1"/>
    <property type="molecule type" value="Genomic_DNA"/>
</dbReference>
<gene>
    <name evidence="2" type="ORF">NTEN_LOCUS22659</name>
</gene>
<evidence type="ECO:0000256" key="1">
    <source>
        <dbReference type="SAM" id="MobiDB-lite"/>
    </source>
</evidence>
<accession>A0A6H5HM96</accession>
<sequence length="70" mass="7609">MDQTQTHPETLLSTDEQVIAVSSETSHERLNAQPPTCGTQPAGGSDVRHSARPAAPDVRHSANQRLDRHN</sequence>
<dbReference type="AlphaFoldDB" id="A0A6H5HM96"/>
<organism evidence="2 3">
    <name type="scientific">Nesidiocoris tenuis</name>
    <dbReference type="NCBI Taxonomy" id="355587"/>
    <lineage>
        <taxon>Eukaryota</taxon>
        <taxon>Metazoa</taxon>
        <taxon>Ecdysozoa</taxon>
        <taxon>Arthropoda</taxon>
        <taxon>Hexapoda</taxon>
        <taxon>Insecta</taxon>
        <taxon>Pterygota</taxon>
        <taxon>Neoptera</taxon>
        <taxon>Paraneoptera</taxon>
        <taxon>Hemiptera</taxon>
        <taxon>Heteroptera</taxon>
        <taxon>Panheteroptera</taxon>
        <taxon>Cimicomorpha</taxon>
        <taxon>Miridae</taxon>
        <taxon>Dicyphina</taxon>
        <taxon>Nesidiocoris</taxon>
    </lineage>
</organism>
<feature type="compositionally biased region" description="Basic and acidic residues" evidence="1">
    <location>
        <begin position="57"/>
        <end position="70"/>
    </location>
</feature>
<evidence type="ECO:0000313" key="3">
    <source>
        <dbReference type="Proteomes" id="UP000479000"/>
    </source>
</evidence>
<proteinExistence type="predicted"/>
<dbReference type="Proteomes" id="UP000479000">
    <property type="component" value="Unassembled WGS sequence"/>
</dbReference>
<feature type="compositionally biased region" description="Polar residues" evidence="1">
    <location>
        <begin position="1"/>
        <end position="24"/>
    </location>
</feature>
<name>A0A6H5HM96_9HEMI</name>
<reference evidence="2 3" key="1">
    <citation type="submission" date="2020-02" db="EMBL/GenBank/DDBJ databases">
        <authorList>
            <person name="Ferguson B K."/>
        </authorList>
    </citation>
    <scope>NUCLEOTIDE SEQUENCE [LARGE SCALE GENOMIC DNA]</scope>
</reference>
<evidence type="ECO:0000313" key="2">
    <source>
        <dbReference type="EMBL" id="CAB0018947.1"/>
    </source>
</evidence>
<feature type="region of interest" description="Disordered" evidence="1">
    <location>
        <begin position="1"/>
        <end position="70"/>
    </location>
</feature>